<evidence type="ECO:0000313" key="3">
    <source>
        <dbReference type="Proteomes" id="UP000830116"/>
    </source>
</evidence>
<evidence type="ECO:0000313" key="2">
    <source>
        <dbReference type="EMBL" id="UOF02513.1"/>
    </source>
</evidence>
<proteinExistence type="predicted"/>
<organism evidence="2 3">
    <name type="scientific">Bdellovibrio reynosensis</name>
    <dbReference type="NCBI Taxonomy" id="2835041"/>
    <lineage>
        <taxon>Bacteria</taxon>
        <taxon>Pseudomonadati</taxon>
        <taxon>Bdellovibrionota</taxon>
        <taxon>Bdellovibrionia</taxon>
        <taxon>Bdellovibrionales</taxon>
        <taxon>Pseudobdellovibrionaceae</taxon>
        <taxon>Bdellovibrio</taxon>
    </lineage>
</organism>
<accession>A0ABY4CC09</accession>
<feature type="region of interest" description="Disordered" evidence="1">
    <location>
        <begin position="1"/>
        <end position="67"/>
    </location>
</feature>
<sequence length="184" mass="20779">MTPERDHTPIPDFTQPTKGEPQENSYDENEILNDQDVTRKLNPHRDDENLGAKSLSYESLEDEPGDFMRGEVDVKEQMDRAADAMESSIFGYQNQSTEDSPRTEIGASFQHTPGGIEEVEQKTDEWLATHSKPRNRHSRDRENLDRSNEHTGEPGGETGAYTDIGAGRSGVTRKVNPDQKNHLR</sequence>
<reference evidence="2" key="1">
    <citation type="submission" date="2022-03" db="EMBL/GenBank/DDBJ databases">
        <title>Genome Identification and Characterization of new species Bdellovibrio reynosense LBG001 sp. nov. from a Mexico soil sample.</title>
        <authorList>
            <person name="Camilli A."/>
            <person name="Ajao Y."/>
            <person name="Guo X."/>
        </authorList>
    </citation>
    <scope>NUCLEOTIDE SEQUENCE</scope>
    <source>
        <strain evidence="2">LBG001</strain>
    </source>
</reference>
<feature type="region of interest" description="Disordered" evidence="1">
    <location>
        <begin position="92"/>
        <end position="184"/>
    </location>
</feature>
<name>A0ABY4CC09_9BACT</name>
<feature type="compositionally biased region" description="Basic and acidic residues" evidence="1">
    <location>
        <begin position="139"/>
        <end position="152"/>
    </location>
</feature>
<feature type="compositionally biased region" description="Basic and acidic residues" evidence="1">
    <location>
        <begin position="175"/>
        <end position="184"/>
    </location>
</feature>
<gene>
    <name evidence="2" type="ORF">MNR06_06055</name>
</gene>
<evidence type="ECO:0000256" key="1">
    <source>
        <dbReference type="SAM" id="MobiDB-lite"/>
    </source>
</evidence>
<dbReference type="Proteomes" id="UP000830116">
    <property type="component" value="Chromosome"/>
</dbReference>
<feature type="compositionally biased region" description="Basic and acidic residues" evidence="1">
    <location>
        <begin position="36"/>
        <end position="50"/>
    </location>
</feature>
<protein>
    <submittedName>
        <fullName evidence="2">Uncharacterized protein</fullName>
    </submittedName>
</protein>
<dbReference type="EMBL" id="CP093442">
    <property type="protein sequence ID" value="UOF02513.1"/>
    <property type="molecule type" value="Genomic_DNA"/>
</dbReference>
<keyword evidence="3" id="KW-1185">Reference proteome</keyword>
<dbReference type="RefSeq" id="WP_243540070.1">
    <property type="nucleotide sequence ID" value="NZ_CP093442.1"/>
</dbReference>